<evidence type="ECO:0000259" key="8">
    <source>
        <dbReference type="Pfam" id="PF25963"/>
    </source>
</evidence>
<dbReference type="Pfam" id="PF25917">
    <property type="entry name" value="BSH_RND"/>
    <property type="match status" value="1"/>
</dbReference>
<evidence type="ECO:0000256" key="6">
    <source>
        <dbReference type="SAM" id="Phobius"/>
    </source>
</evidence>
<dbReference type="Gene3D" id="2.40.30.170">
    <property type="match status" value="1"/>
</dbReference>
<dbReference type="InterPro" id="IPR058634">
    <property type="entry name" value="AaeA-lik-b-barrel"/>
</dbReference>
<protein>
    <submittedName>
        <fullName evidence="9">p-hydroxybenzoic acid efflux pump subunit AaeA</fullName>
    </submittedName>
</protein>
<gene>
    <name evidence="9" type="primary">aaeA</name>
    <name evidence="9" type="ORF">EHSB41UT_04439</name>
</gene>
<dbReference type="EMBL" id="FWPT01000014">
    <property type="protein sequence ID" value="SMA50622.1"/>
    <property type="molecule type" value="Genomic_DNA"/>
</dbReference>
<evidence type="ECO:0000313" key="10">
    <source>
        <dbReference type="Proteomes" id="UP000196573"/>
    </source>
</evidence>
<feature type="coiled-coil region" evidence="5">
    <location>
        <begin position="97"/>
        <end position="124"/>
    </location>
</feature>
<dbReference type="RefSeq" id="WP_087113062.1">
    <property type="nucleotide sequence ID" value="NZ_CBCSCN010000017.1"/>
</dbReference>
<dbReference type="AlphaFoldDB" id="A0A1X7AR56"/>
<dbReference type="InterPro" id="IPR050393">
    <property type="entry name" value="MFP_Efflux_Pump"/>
</dbReference>
<feature type="transmembrane region" description="Helical" evidence="6">
    <location>
        <begin position="15"/>
        <end position="39"/>
    </location>
</feature>
<evidence type="ECO:0000259" key="7">
    <source>
        <dbReference type="Pfam" id="PF25917"/>
    </source>
</evidence>
<evidence type="ECO:0000256" key="3">
    <source>
        <dbReference type="ARBA" id="ARBA00022989"/>
    </source>
</evidence>
<feature type="domain" description="Multidrug resistance protein MdtA-like barrel-sandwich hybrid" evidence="7">
    <location>
        <begin position="56"/>
        <end position="191"/>
    </location>
</feature>
<comment type="similarity">
    <text evidence="1">Belongs to the membrane fusion protein (MFP) (TC 8.A.1) family.</text>
</comment>
<name>A0A1X7AR56_9GAMM</name>
<dbReference type="SUPFAM" id="SSF111369">
    <property type="entry name" value="HlyD-like secretion proteins"/>
    <property type="match status" value="1"/>
</dbReference>
<keyword evidence="10" id="KW-1185">Reference proteome</keyword>
<keyword evidence="5" id="KW-0175">Coiled coil</keyword>
<dbReference type="PANTHER" id="PTHR30367:SF1">
    <property type="entry name" value="MULTIDRUG RESISTANCE PROTEIN MDTN"/>
    <property type="match status" value="1"/>
</dbReference>
<reference evidence="9 10" key="1">
    <citation type="submission" date="2017-03" db="EMBL/GenBank/DDBJ databases">
        <authorList>
            <person name="Afonso C.L."/>
            <person name="Miller P.J."/>
            <person name="Scott M.A."/>
            <person name="Spackman E."/>
            <person name="Goraichik I."/>
            <person name="Dimitrov K.M."/>
            <person name="Suarez D.L."/>
            <person name="Swayne D.E."/>
        </authorList>
    </citation>
    <scope>NUCLEOTIDE SEQUENCE [LARGE SCALE GENOMIC DNA]</scope>
    <source>
        <strain evidence="9">SB41UT1</strain>
    </source>
</reference>
<evidence type="ECO:0000313" key="9">
    <source>
        <dbReference type="EMBL" id="SMA50622.1"/>
    </source>
</evidence>
<evidence type="ECO:0000256" key="5">
    <source>
        <dbReference type="SAM" id="Coils"/>
    </source>
</evidence>
<dbReference type="PANTHER" id="PTHR30367">
    <property type="entry name" value="P-HYDROXYBENZOIC ACID EFFLUX PUMP SUBUNIT AAEA-RELATED"/>
    <property type="match status" value="1"/>
</dbReference>
<dbReference type="InterPro" id="IPR006143">
    <property type="entry name" value="RND_pump_MFP"/>
</dbReference>
<dbReference type="Pfam" id="PF25963">
    <property type="entry name" value="Beta-barrel_AAEA"/>
    <property type="match status" value="1"/>
</dbReference>
<feature type="domain" description="p-hydroxybenzoic acid efflux pump subunit AaeA-like beta-barrel" evidence="8">
    <location>
        <begin position="201"/>
        <end position="296"/>
    </location>
</feature>
<dbReference type="GO" id="GO:0022857">
    <property type="term" value="F:transmembrane transporter activity"/>
    <property type="evidence" value="ECO:0007669"/>
    <property type="project" value="InterPro"/>
</dbReference>
<dbReference type="Proteomes" id="UP000196573">
    <property type="component" value="Unassembled WGS sequence"/>
</dbReference>
<dbReference type="InterPro" id="IPR058625">
    <property type="entry name" value="MdtA-like_BSH"/>
</dbReference>
<dbReference type="NCBIfam" id="TIGR01730">
    <property type="entry name" value="RND_mfp"/>
    <property type="match status" value="1"/>
</dbReference>
<organism evidence="9 10">
    <name type="scientific">Parendozoicomonas haliclonae</name>
    <dbReference type="NCBI Taxonomy" id="1960125"/>
    <lineage>
        <taxon>Bacteria</taxon>
        <taxon>Pseudomonadati</taxon>
        <taxon>Pseudomonadota</taxon>
        <taxon>Gammaproteobacteria</taxon>
        <taxon>Oceanospirillales</taxon>
        <taxon>Endozoicomonadaceae</taxon>
        <taxon>Parendozoicomonas</taxon>
    </lineage>
</organism>
<evidence type="ECO:0000256" key="4">
    <source>
        <dbReference type="ARBA" id="ARBA00023136"/>
    </source>
</evidence>
<proteinExistence type="inferred from homology"/>
<keyword evidence="3 6" id="KW-1133">Transmembrane helix</keyword>
<accession>A0A1X7AR56</accession>
<evidence type="ECO:0000256" key="1">
    <source>
        <dbReference type="ARBA" id="ARBA00009477"/>
    </source>
</evidence>
<evidence type="ECO:0000256" key="2">
    <source>
        <dbReference type="ARBA" id="ARBA00022692"/>
    </source>
</evidence>
<dbReference type="Gene3D" id="2.40.50.100">
    <property type="match status" value="1"/>
</dbReference>
<dbReference type="OrthoDB" id="9811754at2"/>
<keyword evidence="2 6" id="KW-0812">Transmembrane</keyword>
<sequence>MADSPSSPTPPSSKLAAWLPKVSSLALVILVVLCIWYLWQTYLVAPWTRDGRLRAEIAEIAAQVSGNIVQIHIADNGFVPAGGVILEIDPSDYRLALSKQQSTLAEERIKQEQLQLEAKRLDNMPVNLVSVEARSNANLYWKAQQAAVQTAEAALSMAELNLKRTHVIAPFDGYVTNMDLRVGSWLEAGHPILAFINSARYFVVGYFQETRLQGVCPGAKATITFLGEDESYTGEVTSVGRGIADTNQNTSSQLLADVQQTFPWVRLAQRIPVRVDFREHPPQQKLIAGRTAAIVVQPVDNCP</sequence>
<dbReference type="GO" id="GO:0016020">
    <property type="term" value="C:membrane"/>
    <property type="evidence" value="ECO:0007669"/>
    <property type="project" value="InterPro"/>
</dbReference>
<keyword evidence="4 6" id="KW-0472">Membrane</keyword>